<evidence type="ECO:0000313" key="2">
    <source>
        <dbReference type="Proteomes" id="UP000178127"/>
    </source>
</evidence>
<dbReference type="AlphaFoldDB" id="A0A1F4V9C1"/>
<reference evidence="1 2" key="1">
    <citation type="journal article" date="2016" name="Nat. Commun.">
        <title>Thousands of microbial genomes shed light on interconnected biogeochemical processes in an aquifer system.</title>
        <authorList>
            <person name="Anantharaman K."/>
            <person name="Brown C.T."/>
            <person name="Hug L.A."/>
            <person name="Sharon I."/>
            <person name="Castelle C.J."/>
            <person name="Probst A.J."/>
            <person name="Thomas B.C."/>
            <person name="Singh A."/>
            <person name="Wilkins M.J."/>
            <person name="Karaoz U."/>
            <person name="Brodie E.L."/>
            <person name="Williams K.H."/>
            <person name="Hubbard S.S."/>
            <person name="Banfield J.F."/>
        </authorList>
    </citation>
    <scope>NUCLEOTIDE SEQUENCE [LARGE SCALE GENOMIC DNA]</scope>
</reference>
<dbReference type="Proteomes" id="UP000178127">
    <property type="component" value="Unassembled WGS sequence"/>
</dbReference>
<protein>
    <recommendedName>
        <fullName evidence="3">PsbP C-terminal domain-containing protein</fullName>
    </recommendedName>
</protein>
<dbReference type="EMBL" id="MEVD01000011">
    <property type="protein sequence ID" value="OGC53769.1"/>
    <property type="molecule type" value="Genomic_DNA"/>
</dbReference>
<proteinExistence type="predicted"/>
<name>A0A1F4V9C1_UNCKA</name>
<dbReference type="Gene3D" id="3.40.1000.10">
    <property type="entry name" value="Mog1/PsbP, alpha/beta/alpha sandwich"/>
    <property type="match status" value="1"/>
</dbReference>
<sequence>MNFLKNKAVLVGLVLVVLLIVAVLLVSGALKFSITATRTQPSDSAANGNNGSMVEKTEKTVTKAPETQKPLLADRAVTFKDSETDLEFSLKLPLGWSTSSNPTVDFVAGSLTAENLPDGSTFYANLNALVGAHPSDFSTFADYQDKWMEAMLAQYPSMESASRYSTKIDGMDVYVIEVSNTRPDGLVLRQMQYVFYVNNMYGMVVTTTTPLSSWAKYDKALKMSVESIKLVSETNE</sequence>
<evidence type="ECO:0008006" key="3">
    <source>
        <dbReference type="Google" id="ProtNLM"/>
    </source>
</evidence>
<organism evidence="1 2">
    <name type="scientific">candidate division WWE3 bacterium RIFCSPHIGHO2_02_FULL_38_14</name>
    <dbReference type="NCBI Taxonomy" id="1802620"/>
    <lineage>
        <taxon>Bacteria</taxon>
        <taxon>Katanobacteria</taxon>
    </lineage>
</organism>
<accession>A0A1F4V9C1</accession>
<gene>
    <name evidence="1" type="ORF">A3D91_01345</name>
</gene>
<comment type="caution">
    <text evidence="1">The sequence shown here is derived from an EMBL/GenBank/DDBJ whole genome shotgun (WGS) entry which is preliminary data.</text>
</comment>
<dbReference type="STRING" id="1802620.A3D91_01345"/>
<evidence type="ECO:0000313" key="1">
    <source>
        <dbReference type="EMBL" id="OGC53769.1"/>
    </source>
</evidence>